<gene>
    <name evidence="6" type="ORF">BHS09_08485</name>
</gene>
<dbReference type="Gene3D" id="1.10.357.10">
    <property type="entry name" value="Tetracycline Repressor, domain 2"/>
    <property type="match status" value="1"/>
</dbReference>
<dbReference type="InterPro" id="IPR023772">
    <property type="entry name" value="DNA-bd_HTH_TetR-type_CS"/>
</dbReference>
<dbReference type="GO" id="GO:0003677">
    <property type="term" value="F:DNA binding"/>
    <property type="evidence" value="ECO:0007669"/>
    <property type="project" value="UniProtKB-UniRule"/>
</dbReference>
<evidence type="ECO:0000256" key="4">
    <source>
        <dbReference type="PROSITE-ProRule" id="PRU00335"/>
    </source>
</evidence>
<dbReference type="Pfam" id="PF16925">
    <property type="entry name" value="TetR_C_13"/>
    <property type="match status" value="1"/>
</dbReference>
<evidence type="ECO:0000259" key="5">
    <source>
        <dbReference type="PROSITE" id="PS50977"/>
    </source>
</evidence>
<dbReference type="PANTHER" id="PTHR47506:SF3">
    <property type="entry name" value="HTH-TYPE TRANSCRIPTIONAL REGULATOR LMRA"/>
    <property type="match status" value="1"/>
</dbReference>
<dbReference type="PRINTS" id="PR00455">
    <property type="entry name" value="HTHTETR"/>
</dbReference>
<reference evidence="6 7" key="1">
    <citation type="journal article" date="2019" name="Science">
        <title>Social genes are selection hotspots in kin groups of a soil microbe.</title>
        <authorList>
            <person name="Wielgoss S."/>
            <person name="Wolfensberger R."/>
            <person name="Sun L."/>
            <person name="Fiegna F."/>
            <person name="Velicer G.J."/>
        </authorList>
    </citation>
    <scope>NUCLEOTIDE SEQUENCE [LARGE SCALE GENOMIC DNA]</scope>
    <source>
        <strain evidence="6 7">MC3.5.9c15</strain>
    </source>
</reference>
<dbReference type="InterPro" id="IPR009057">
    <property type="entry name" value="Homeodomain-like_sf"/>
</dbReference>
<dbReference type="PANTHER" id="PTHR47506">
    <property type="entry name" value="TRANSCRIPTIONAL REGULATORY PROTEIN"/>
    <property type="match status" value="1"/>
</dbReference>
<accession>A0AAE6G7S7</accession>
<dbReference type="AlphaFoldDB" id="A0AAE6G7S7"/>
<dbReference type="InterPro" id="IPR011075">
    <property type="entry name" value="TetR_C"/>
</dbReference>
<dbReference type="SUPFAM" id="SSF48498">
    <property type="entry name" value="Tetracyclin repressor-like, C-terminal domain"/>
    <property type="match status" value="1"/>
</dbReference>
<dbReference type="InterPro" id="IPR001647">
    <property type="entry name" value="HTH_TetR"/>
</dbReference>
<keyword evidence="1" id="KW-0805">Transcription regulation</keyword>
<feature type="domain" description="HTH tetR-type" evidence="5">
    <location>
        <begin position="12"/>
        <end position="72"/>
    </location>
</feature>
<dbReference type="RefSeq" id="WP_140797642.1">
    <property type="nucleotide sequence ID" value="NZ_CP017173.1"/>
</dbReference>
<organism evidence="6 7">
    <name type="scientific">Myxococcus xanthus</name>
    <dbReference type="NCBI Taxonomy" id="34"/>
    <lineage>
        <taxon>Bacteria</taxon>
        <taxon>Pseudomonadati</taxon>
        <taxon>Myxococcota</taxon>
        <taxon>Myxococcia</taxon>
        <taxon>Myxococcales</taxon>
        <taxon>Cystobacterineae</taxon>
        <taxon>Myxococcaceae</taxon>
        <taxon>Myxococcus</taxon>
    </lineage>
</organism>
<proteinExistence type="predicted"/>
<protein>
    <submittedName>
        <fullName evidence="6">TetR family transcriptional regulator</fullName>
    </submittedName>
</protein>
<keyword evidence="3" id="KW-0804">Transcription</keyword>
<evidence type="ECO:0000313" key="7">
    <source>
        <dbReference type="Proteomes" id="UP000320179"/>
    </source>
</evidence>
<name>A0AAE6G7S7_MYXXA</name>
<evidence type="ECO:0000313" key="6">
    <source>
        <dbReference type="EMBL" id="QDE72342.1"/>
    </source>
</evidence>
<dbReference type="Pfam" id="PF00440">
    <property type="entry name" value="TetR_N"/>
    <property type="match status" value="1"/>
</dbReference>
<evidence type="ECO:0000256" key="1">
    <source>
        <dbReference type="ARBA" id="ARBA00023015"/>
    </source>
</evidence>
<dbReference type="PROSITE" id="PS50977">
    <property type="entry name" value="HTH_TETR_2"/>
    <property type="match status" value="1"/>
</dbReference>
<evidence type="ECO:0000256" key="2">
    <source>
        <dbReference type="ARBA" id="ARBA00023125"/>
    </source>
</evidence>
<feature type="DNA-binding region" description="H-T-H motif" evidence="4">
    <location>
        <begin position="35"/>
        <end position="54"/>
    </location>
</feature>
<dbReference type="PROSITE" id="PS01081">
    <property type="entry name" value="HTH_TETR_1"/>
    <property type="match status" value="1"/>
</dbReference>
<dbReference type="EMBL" id="CP017174">
    <property type="protein sequence ID" value="QDE72342.1"/>
    <property type="molecule type" value="Genomic_DNA"/>
</dbReference>
<dbReference type="SUPFAM" id="SSF46689">
    <property type="entry name" value="Homeodomain-like"/>
    <property type="match status" value="1"/>
</dbReference>
<keyword evidence="2 4" id="KW-0238">DNA-binding</keyword>
<evidence type="ECO:0000256" key="3">
    <source>
        <dbReference type="ARBA" id="ARBA00023163"/>
    </source>
</evidence>
<dbReference type="Proteomes" id="UP000320179">
    <property type="component" value="Chromosome"/>
</dbReference>
<dbReference type="InterPro" id="IPR036271">
    <property type="entry name" value="Tet_transcr_reg_TetR-rel_C_sf"/>
</dbReference>
<sequence>MPRPPKHEPERGDARTRLLEAALATIRTKGFTATSVDELCQAAAVTKGSFFHHFKSKEALGVAAAEHWAETTTAFFEGAPYHTPDDPLARVLAYVAFRKSIIAGNLAEFTCLVGTMVQEVYASSPDIREACAASIFRHAETLEPDIRAAMRERRISGGWTAKSLAHHTQTVIQGAFVLAKAGNESALARESLDHLDRYIRLLFGCPLKEKALP</sequence>